<protein>
    <submittedName>
        <fullName evidence="2">Uncharacterized protein</fullName>
    </submittedName>
</protein>
<organism evidence="2 4">
    <name type="scientific">Adineta steineri</name>
    <dbReference type="NCBI Taxonomy" id="433720"/>
    <lineage>
        <taxon>Eukaryota</taxon>
        <taxon>Metazoa</taxon>
        <taxon>Spiralia</taxon>
        <taxon>Gnathifera</taxon>
        <taxon>Rotifera</taxon>
        <taxon>Eurotatoria</taxon>
        <taxon>Bdelloidea</taxon>
        <taxon>Adinetida</taxon>
        <taxon>Adinetidae</taxon>
        <taxon>Adineta</taxon>
    </lineage>
</organism>
<evidence type="ECO:0000313" key="4">
    <source>
        <dbReference type="Proteomes" id="UP000663860"/>
    </source>
</evidence>
<proteinExistence type="predicted"/>
<dbReference type="Proteomes" id="UP000663860">
    <property type="component" value="Unassembled WGS sequence"/>
</dbReference>
<sequence>MSTQFETFEHLDGYSLCSIFYGMNQRLNDLLRLCKLHIGFNKHKRDKKIWHTLATVINPEQSHILSIDSVIIPEQCLSFIGRNLVSLYIYQMNETTLDRILKHLPLDNQLRTLYIEKKENCCISRENSYTRCVFFNHGHKFTSLVNLSLANYRILLKLRRLSLTKYIWGPNFVQFLQKNVPNLQSLYFYPIHIFSNELNPCIIKNIHELDINARYNFKYLQNILSILPNLKRLRIFWEDTSSINSINGTQRKELIEKYFPRLKHLTLEFPDGIDEDLAETFYTKELWPTKNVIMKMMVNKAESRYRQVKTIYFNHQWHFKYFDYCKNKNQNDNYTLQSRSRSTSSSDSITSSKSVARRRKRSSSSSRTPPRSTSKHQLQLQNKMRSRS</sequence>
<accession>A0A815BA24</accession>
<feature type="compositionally biased region" description="Low complexity" evidence="1">
    <location>
        <begin position="338"/>
        <end position="354"/>
    </location>
</feature>
<dbReference type="EMBL" id="CAJNOE010000554">
    <property type="protein sequence ID" value="CAF1268448.1"/>
    <property type="molecule type" value="Genomic_DNA"/>
</dbReference>
<evidence type="ECO:0000256" key="1">
    <source>
        <dbReference type="SAM" id="MobiDB-lite"/>
    </source>
</evidence>
<evidence type="ECO:0000313" key="2">
    <source>
        <dbReference type="EMBL" id="CAF1268448.1"/>
    </source>
</evidence>
<name>A0A815BA24_9BILA</name>
<feature type="compositionally biased region" description="Low complexity" evidence="1">
    <location>
        <begin position="363"/>
        <end position="372"/>
    </location>
</feature>
<gene>
    <name evidence="2" type="ORF">IZO911_LOCUS32288</name>
    <name evidence="3" type="ORF">KXQ929_LOCUS15393</name>
</gene>
<evidence type="ECO:0000313" key="3">
    <source>
        <dbReference type="EMBL" id="CAF3771483.1"/>
    </source>
</evidence>
<dbReference type="InterPro" id="IPR032675">
    <property type="entry name" value="LRR_dom_sf"/>
</dbReference>
<feature type="compositionally biased region" description="Polar residues" evidence="1">
    <location>
        <begin position="376"/>
        <end position="388"/>
    </location>
</feature>
<feature type="region of interest" description="Disordered" evidence="1">
    <location>
        <begin position="336"/>
        <end position="388"/>
    </location>
</feature>
<reference evidence="2" key="1">
    <citation type="submission" date="2021-02" db="EMBL/GenBank/DDBJ databases">
        <authorList>
            <person name="Nowell W R."/>
        </authorList>
    </citation>
    <scope>NUCLEOTIDE SEQUENCE</scope>
</reference>
<comment type="caution">
    <text evidence="2">The sequence shown here is derived from an EMBL/GenBank/DDBJ whole genome shotgun (WGS) entry which is preliminary data.</text>
</comment>
<dbReference type="AlphaFoldDB" id="A0A815BA24"/>
<dbReference type="Gene3D" id="3.80.10.10">
    <property type="entry name" value="Ribonuclease Inhibitor"/>
    <property type="match status" value="1"/>
</dbReference>
<dbReference type="EMBL" id="CAJOBB010000890">
    <property type="protein sequence ID" value="CAF3771483.1"/>
    <property type="molecule type" value="Genomic_DNA"/>
</dbReference>
<dbReference type="SUPFAM" id="SSF52047">
    <property type="entry name" value="RNI-like"/>
    <property type="match status" value="1"/>
</dbReference>
<dbReference type="Proteomes" id="UP000663868">
    <property type="component" value="Unassembled WGS sequence"/>
</dbReference>